<accession>A0A4S4NUU9</accession>
<dbReference type="InterPro" id="IPR036995">
    <property type="entry name" value="MPG_sf"/>
</dbReference>
<evidence type="ECO:0000313" key="7">
    <source>
        <dbReference type="Proteomes" id="UP000308528"/>
    </source>
</evidence>
<dbReference type="Proteomes" id="UP000308528">
    <property type="component" value="Unassembled WGS sequence"/>
</dbReference>
<evidence type="ECO:0000256" key="4">
    <source>
        <dbReference type="ARBA" id="ARBA00023204"/>
    </source>
</evidence>
<sequence>MEVDDFRTFLRGLDPVVIARELIGAELVSRTDDGVETAGYITETEAYWAPEDRASHAYGHRRTPRTEPFYQDAGTSYVYLCYGIHELFNVVTGPAETPHAVLIRAVAPSRGLPHMLERRHMETLKPQLSSGPGVVSKALGITREHNGLDLLTADGPLTLLPPTEVIPPEDIVATPRIGIGGSGPEWAARPWRFYRRGCRFVSRLNAFS</sequence>
<dbReference type="PANTHER" id="PTHR10429">
    <property type="entry name" value="DNA-3-METHYLADENINE GLYCOSYLASE"/>
    <property type="match status" value="1"/>
</dbReference>
<dbReference type="InterPro" id="IPR003180">
    <property type="entry name" value="MPG"/>
</dbReference>
<name>A0A4S4NUU9_9BACT</name>
<dbReference type="AlphaFoldDB" id="A0A4S4NUU9"/>
<proteinExistence type="inferred from homology"/>
<keyword evidence="2 5" id="KW-0227">DNA damage</keyword>
<gene>
    <name evidence="6" type="ORF">E4021_10480</name>
</gene>
<dbReference type="NCBIfam" id="TIGR00567">
    <property type="entry name" value="3mg"/>
    <property type="match status" value="1"/>
</dbReference>
<dbReference type="InterPro" id="IPR011034">
    <property type="entry name" value="Formyl_transferase-like_C_sf"/>
</dbReference>
<keyword evidence="4 5" id="KW-0234">DNA repair</keyword>
<organism evidence="6 7">
    <name type="scientific">Neolewinella litorea</name>
    <dbReference type="NCBI Taxonomy" id="2562452"/>
    <lineage>
        <taxon>Bacteria</taxon>
        <taxon>Pseudomonadati</taxon>
        <taxon>Bacteroidota</taxon>
        <taxon>Saprospiria</taxon>
        <taxon>Saprospirales</taxon>
        <taxon>Lewinellaceae</taxon>
        <taxon>Neolewinella</taxon>
    </lineage>
</organism>
<dbReference type="GO" id="GO:0003905">
    <property type="term" value="F:alkylbase DNA N-glycosylase activity"/>
    <property type="evidence" value="ECO:0007669"/>
    <property type="project" value="InterPro"/>
</dbReference>
<reference evidence="6 7" key="1">
    <citation type="submission" date="2019-04" db="EMBL/GenBank/DDBJ databases">
        <title>Lewinella litorea sp. nov., isolated from a marine sand.</title>
        <authorList>
            <person name="Yoon J.-H."/>
        </authorList>
    </citation>
    <scope>NUCLEOTIDE SEQUENCE [LARGE SCALE GENOMIC DNA]</scope>
    <source>
        <strain evidence="6 7">HSMS-39</strain>
    </source>
</reference>
<dbReference type="GO" id="GO:0006284">
    <property type="term" value="P:base-excision repair"/>
    <property type="evidence" value="ECO:0007669"/>
    <property type="project" value="InterPro"/>
</dbReference>
<comment type="similarity">
    <text evidence="1 5">Belongs to the DNA glycosylase MPG family.</text>
</comment>
<evidence type="ECO:0000256" key="2">
    <source>
        <dbReference type="ARBA" id="ARBA00022763"/>
    </source>
</evidence>
<dbReference type="OrthoDB" id="9794313at2"/>
<evidence type="ECO:0000256" key="1">
    <source>
        <dbReference type="ARBA" id="ARBA00009232"/>
    </source>
</evidence>
<dbReference type="GO" id="GO:0003677">
    <property type="term" value="F:DNA binding"/>
    <property type="evidence" value="ECO:0007669"/>
    <property type="project" value="InterPro"/>
</dbReference>
<dbReference type="EMBL" id="SRSF01000003">
    <property type="protein sequence ID" value="THH40020.1"/>
    <property type="molecule type" value="Genomic_DNA"/>
</dbReference>
<evidence type="ECO:0000313" key="6">
    <source>
        <dbReference type="EMBL" id="THH40020.1"/>
    </source>
</evidence>
<dbReference type="FunFam" id="3.10.300.10:FF:000001">
    <property type="entry name" value="Putative 3-methyladenine DNA glycosylase"/>
    <property type="match status" value="1"/>
</dbReference>
<keyword evidence="3 5" id="KW-0378">Hydrolase</keyword>
<evidence type="ECO:0000256" key="3">
    <source>
        <dbReference type="ARBA" id="ARBA00022801"/>
    </source>
</evidence>
<keyword evidence="7" id="KW-1185">Reference proteome</keyword>
<dbReference type="Pfam" id="PF02245">
    <property type="entry name" value="Pur_DNA_glyco"/>
    <property type="match status" value="1"/>
</dbReference>
<dbReference type="CDD" id="cd00540">
    <property type="entry name" value="AAG"/>
    <property type="match status" value="1"/>
</dbReference>
<dbReference type="EC" id="3.2.2.-" evidence="5"/>
<dbReference type="HAMAP" id="MF_00527">
    <property type="entry name" value="3MGH"/>
    <property type="match status" value="1"/>
</dbReference>
<protein>
    <recommendedName>
        <fullName evidence="5">Putative 3-methyladenine DNA glycosylase</fullName>
        <ecNumber evidence="5">3.2.2.-</ecNumber>
    </recommendedName>
</protein>
<dbReference type="PANTHER" id="PTHR10429:SF0">
    <property type="entry name" value="DNA-3-METHYLADENINE GLYCOSYLASE"/>
    <property type="match status" value="1"/>
</dbReference>
<evidence type="ECO:0000256" key="5">
    <source>
        <dbReference type="HAMAP-Rule" id="MF_00527"/>
    </source>
</evidence>
<dbReference type="RefSeq" id="WP_136459125.1">
    <property type="nucleotide sequence ID" value="NZ_SRSF01000003.1"/>
</dbReference>
<comment type="caution">
    <text evidence="6">The sequence shown here is derived from an EMBL/GenBank/DDBJ whole genome shotgun (WGS) entry which is preliminary data.</text>
</comment>
<dbReference type="Gene3D" id="3.10.300.10">
    <property type="entry name" value="Methylpurine-DNA glycosylase (MPG)"/>
    <property type="match status" value="1"/>
</dbReference>
<dbReference type="SUPFAM" id="SSF50486">
    <property type="entry name" value="FMT C-terminal domain-like"/>
    <property type="match status" value="1"/>
</dbReference>